<reference evidence="1 2" key="1">
    <citation type="journal article" date="2002" name="Environ. Microbiol.">
        <title>Complete genome sequence and comparative analysis of the metabolically versatile Pseudomonas putida KT2440.</title>
        <authorList>
            <person name="Nelson K.E."/>
            <person name="Weinel C."/>
            <person name="Paulsen I.T."/>
            <person name="Dodson R.J."/>
            <person name="Hilbert H."/>
            <person name="Martins dos Santos V.A."/>
            <person name="Fouts D.E."/>
            <person name="Gill S.R."/>
            <person name="Pop M."/>
            <person name="Holmes M."/>
            <person name="Brinkac L."/>
            <person name="Beanan M."/>
            <person name="DeBoy R.T."/>
            <person name="Daugherty S."/>
            <person name="Kolonay J."/>
            <person name="Madupu R."/>
            <person name="Nelson W."/>
            <person name="White O."/>
            <person name="Peterson J."/>
            <person name="Khouri H."/>
            <person name="Hance I."/>
            <person name="Chris Lee P."/>
            <person name="Holtzapple E."/>
            <person name="Scanlan D."/>
            <person name="Tran K."/>
            <person name="Moazzez A."/>
            <person name="Utterback T."/>
            <person name="Rizzo M."/>
            <person name="Lee K."/>
            <person name="Kosack D."/>
            <person name="Moestl D."/>
            <person name="Wedler H."/>
            <person name="Lauber J."/>
            <person name="Stjepandic D."/>
            <person name="Hoheisel J."/>
            <person name="Straetz M."/>
            <person name="Heim S."/>
            <person name="Kiewitz C."/>
            <person name="Eisen J.A."/>
            <person name="Timmis K.N."/>
            <person name="Dusterhoft A."/>
            <person name="Tummler B."/>
            <person name="Fraser C.M."/>
        </authorList>
    </citation>
    <scope>NUCLEOTIDE SEQUENCE [LARGE SCALE GENOMIC DNA]</scope>
    <source>
        <strain evidence="2">ATCC 47054 / DSM 6125 / CFBP 8728 / NCIMB 11950 / KT2440</strain>
    </source>
</reference>
<dbReference type="KEGG" id="ppu:PP_5636"/>
<gene>
    <name evidence="1" type="ordered locus">PP_5636</name>
</gene>
<dbReference type="EMBL" id="AE015451">
    <property type="protein sequence ID" value="AMM02972.1"/>
    <property type="molecule type" value="Genomic_DNA"/>
</dbReference>
<dbReference type="STRING" id="160488.PP_5636"/>
<dbReference type="OrthoDB" id="109844at2"/>
<dbReference type="BioCyc" id="PPUT160488:G1G01-4108-MONOMER"/>
<organism evidence="1 2">
    <name type="scientific">Pseudomonas putida (strain ATCC 47054 / DSM 6125 / CFBP 8728 / NCIMB 11950 / KT2440)</name>
    <dbReference type="NCBI Taxonomy" id="160488"/>
    <lineage>
        <taxon>Bacteria</taxon>
        <taxon>Pseudomonadati</taxon>
        <taxon>Pseudomonadota</taxon>
        <taxon>Gammaproteobacteria</taxon>
        <taxon>Pseudomonadales</taxon>
        <taxon>Pseudomonadaceae</taxon>
        <taxon>Pseudomonas</taxon>
    </lineage>
</organism>
<dbReference type="AlphaFoldDB" id="A0A140FWI9"/>
<accession>A0A140FWI9</accession>
<dbReference type="Proteomes" id="UP000000556">
    <property type="component" value="Chromosome"/>
</dbReference>
<sequence length="117" mass="13418">MKHSERCWLVCRVTLSSSRLRLLLTPFVSRTILSRCRSYPEVSISDWVVAERGEAAEALSFSYVSGPYQSRRLANIELRRRLGGILPATRPIVLELEAIMRKRVQFCAFKNNENSSD</sequence>
<evidence type="ECO:0000313" key="2">
    <source>
        <dbReference type="Proteomes" id="UP000000556"/>
    </source>
</evidence>
<keyword evidence="2" id="KW-1185">Reference proteome</keyword>
<reference evidence="1 2" key="2">
    <citation type="journal article" date="2016" name="Environ. Microbiol.">
        <title>The revisited genome of Pseudomonas putida KT2440 enlightens its value as a robust metabolic chassis.</title>
        <authorList>
            <person name="Belda E."/>
            <person name="van Heck R.G."/>
            <person name="Lopez-Sanchez M.J."/>
            <person name="Cruveiller S."/>
            <person name="Barbe V."/>
            <person name="Fraser C."/>
            <person name="Klenk H.P."/>
            <person name="Petersen J."/>
            <person name="Morgat A."/>
            <person name="Nikel P.I."/>
            <person name="Vallenet D."/>
            <person name="Rouy Z."/>
            <person name="Sekowska A."/>
            <person name="Martins Dos Santos V.A."/>
            <person name="de Lorenzo V."/>
            <person name="Danchin A."/>
            <person name="Medigue C."/>
        </authorList>
    </citation>
    <scope>NUCLEOTIDE SEQUENCE [LARGE SCALE GENOMIC DNA]</scope>
    <source>
        <strain evidence="2">ATCC 47054 / DSM 6125 / CFBP 8728 / NCIMB 11950 / KT2440</strain>
    </source>
</reference>
<proteinExistence type="predicted"/>
<protein>
    <submittedName>
        <fullName evidence="1">Uncharacterized protein</fullName>
    </submittedName>
</protein>
<name>A0A140FWI9_PSEPK</name>
<evidence type="ECO:0000313" key="1">
    <source>
        <dbReference type="EMBL" id="AMM02972.1"/>
    </source>
</evidence>